<name>A0A6S7IY10_PARCT</name>
<accession>A0A6S7IY10</accession>
<dbReference type="Proteomes" id="UP001152795">
    <property type="component" value="Unassembled WGS sequence"/>
</dbReference>
<evidence type="ECO:0000256" key="1">
    <source>
        <dbReference type="ARBA" id="ARBA00006528"/>
    </source>
</evidence>
<protein>
    <submittedName>
        <fullName evidence="2">Uncharacterized protein</fullName>
    </submittedName>
</protein>
<dbReference type="OrthoDB" id="188035at2759"/>
<dbReference type="Gene3D" id="1.20.1530.20">
    <property type="match status" value="1"/>
</dbReference>
<dbReference type="InterPro" id="IPR016833">
    <property type="entry name" value="Put_Na-Bile_cotransptr"/>
</dbReference>
<dbReference type="Pfam" id="PF13593">
    <property type="entry name" value="SBF_like"/>
    <property type="match status" value="1"/>
</dbReference>
<gene>
    <name evidence="2" type="ORF">PACLA_8A016721</name>
</gene>
<evidence type="ECO:0000313" key="3">
    <source>
        <dbReference type="Proteomes" id="UP001152795"/>
    </source>
</evidence>
<dbReference type="PANTHER" id="PTHR18640:SF10">
    <property type="entry name" value="SODIUM_METABOLITE COTRANSPORTER BASS4, CHLOROPLASTIC-RELATED"/>
    <property type="match status" value="1"/>
</dbReference>
<proteinExistence type="inferred from homology"/>
<dbReference type="AlphaFoldDB" id="A0A6S7IY10"/>
<evidence type="ECO:0000313" key="2">
    <source>
        <dbReference type="EMBL" id="CAB4024316.1"/>
    </source>
</evidence>
<comment type="caution">
    <text evidence="2">The sequence shown here is derived from an EMBL/GenBank/DDBJ whole genome shotgun (WGS) entry which is preliminary data.</text>
</comment>
<reference evidence="2" key="1">
    <citation type="submission" date="2020-04" db="EMBL/GenBank/DDBJ databases">
        <authorList>
            <person name="Alioto T."/>
            <person name="Alioto T."/>
            <person name="Gomez Garrido J."/>
        </authorList>
    </citation>
    <scope>NUCLEOTIDE SEQUENCE</scope>
    <source>
        <strain evidence="2">A484AB</strain>
    </source>
</reference>
<sequence length="427" mass="46969">MAQSDVVVEVVQAEEADEDFKKTSILTSFKNFCMRNYLAIGIILSIIIGIFLPQPAIYLSQRMPVAKICIIVLFLTIGVRIRLVEAKSAVKFYKEVVVGLVLVLFVGPIFATNVLNHVPNFGSLIGDDQNWRNSSNSSEEMAILGPEEFRLALQIYFVCPTTPAISLILVTAANGHRGLSILVAMLCTIIAVFTIPPMLTWFLPTFQHVGLNVGQVLLDTVLRVLLPLVIGRCLRCVPPVKKVVKKWNNTIKYFGQNFLIGLFLVKVSETSASGNLARVSVVNILCVVALGTSLTTFNALSSYCLISILPWFSKKSAVTLSIILGCTRLLTLAVTVVDVLPDSTGDKGLLVLPMVFVYIAILLTMNGFVSLVKVKEEDTALDKPSQTTEQDKEQDKDMNDSTINTKINEVAIFTIYTDEMSVKDEQL</sequence>
<dbReference type="InterPro" id="IPR038770">
    <property type="entry name" value="Na+/solute_symporter_sf"/>
</dbReference>
<dbReference type="EMBL" id="CACRXK020012960">
    <property type="protein sequence ID" value="CAB4024316.1"/>
    <property type="molecule type" value="Genomic_DNA"/>
</dbReference>
<organism evidence="2 3">
    <name type="scientific">Paramuricea clavata</name>
    <name type="common">Red gorgonian</name>
    <name type="synonym">Violescent sea-whip</name>
    <dbReference type="NCBI Taxonomy" id="317549"/>
    <lineage>
        <taxon>Eukaryota</taxon>
        <taxon>Metazoa</taxon>
        <taxon>Cnidaria</taxon>
        <taxon>Anthozoa</taxon>
        <taxon>Octocorallia</taxon>
        <taxon>Malacalcyonacea</taxon>
        <taxon>Plexauridae</taxon>
        <taxon>Paramuricea</taxon>
    </lineage>
</organism>
<keyword evidence="3" id="KW-1185">Reference proteome</keyword>
<comment type="similarity">
    <text evidence="1">Belongs to the bile acid:sodium symporter (BASS) (TC 2.A.28) family.</text>
</comment>
<dbReference type="PANTHER" id="PTHR18640">
    <property type="entry name" value="SOLUTE CARRIER FAMILY 10 MEMBER 7"/>
    <property type="match status" value="1"/>
</dbReference>